<dbReference type="Proteomes" id="UP000799302">
    <property type="component" value="Unassembled WGS sequence"/>
</dbReference>
<evidence type="ECO:0008006" key="10">
    <source>
        <dbReference type="Google" id="ProtNLM"/>
    </source>
</evidence>
<evidence type="ECO:0000256" key="4">
    <source>
        <dbReference type="SAM" id="MobiDB-lite"/>
    </source>
</evidence>
<dbReference type="SMART" id="SM01343">
    <property type="entry name" value="FATC"/>
    <property type="match status" value="1"/>
</dbReference>
<dbReference type="InterPro" id="IPR050517">
    <property type="entry name" value="DDR_Repair_Kinase"/>
</dbReference>
<name>A0A6A6TW15_9PEZI</name>
<dbReference type="Pfam" id="PF20175">
    <property type="entry name" value="Tra1_central"/>
    <property type="match status" value="1"/>
</dbReference>
<feature type="domain" description="FAT" evidence="6">
    <location>
        <begin position="2645"/>
        <end position="3210"/>
    </location>
</feature>
<evidence type="ECO:0000256" key="2">
    <source>
        <dbReference type="ARBA" id="ARBA00011370"/>
    </source>
</evidence>
<feature type="region of interest" description="Disordered" evidence="4">
    <location>
        <begin position="161"/>
        <end position="195"/>
    </location>
</feature>
<dbReference type="PROSITE" id="PS50290">
    <property type="entry name" value="PI3_4_KINASE_3"/>
    <property type="match status" value="1"/>
</dbReference>
<feature type="compositionally biased region" description="Basic and acidic residues" evidence="4">
    <location>
        <begin position="3221"/>
        <end position="3235"/>
    </location>
</feature>
<feature type="compositionally biased region" description="Polar residues" evidence="4">
    <location>
        <begin position="165"/>
        <end position="195"/>
    </location>
</feature>
<organism evidence="8 9">
    <name type="scientific">Microthyrium microscopicum</name>
    <dbReference type="NCBI Taxonomy" id="703497"/>
    <lineage>
        <taxon>Eukaryota</taxon>
        <taxon>Fungi</taxon>
        <taxon>Dikarya</taxon>
        <taxon>Ascomycota</taxon>
        <taxon>Pezizomycotina</taxon>
        <taxon>Dothideomycetes</taxon>
        <taxon>Dothideomycetes incertae sedis</taxon>
        <taxon>Microthyriales</taxon>
        <taxon>Microthyriaceae</taxon>
        <taxon>Microthyrium</taxon>
    </lineage>
</organism>
<dbReference type="InterPro" id="IPR046805">
    <property type="entry name" value="Tra1_ring"/>
</dbReference>
<dbReference type="Pfam" id="PF02260">
    <property type="entry name" value="FATC"/>
    <property type="match status" value="1"/>
</dbReference>
<evidence type="ECO:0000256" key="1">
    <source>
        <dbReference type="ARBA" id="ARBA00007234"/>
    </source>
</evidence>
<dbReference type="InterPro" id="IPR011009">
    <property type="entry name" value="Kinase-like_dom_sf"/>
</dbReference>
<dbReference type="SMART" id="SM00146">
    <property type="entry name" value="PI3Kc"/>
    <property type="match status" value="1"/>
</dbReference>
<evidence type="ECO:0000259" key="7">
    <source>
        <dbReference type="PROSITE" id="PS51190"/>
    </source>
</evidence>
<evidence type="ECO:0000256" key="3">
    <source>
        <dbReference type="ARBA" id="ARBA00025079"/>
    </source>
</evidence>
<comment type="subunit">
    <text evidence="2">Associates with DNA double-strand breaks.</text>
</comment>
<dbReference type="Pfam" id="PF00454">
    <property type="entry name" value="PI3_PI4_kinase"/>
    <property type="match status" value="1"/>
</dbReference>
<sequence length="3851" mass="439630">MASPAEANLDAYLSRLDDEKLDLKTRGNVATEIRDNLDVWCQSGSPLYSAFLEKSIPVLLKILDSPPVFDSTSPEQRLRACVLDILHRLPATPDLNESITFKLVDKLMTLVRIENEDNDILIVKTLMDLLRHDSKVLKERVQAFLDVIVEMFQMMSGTVEETFDGPSQHQPAISTPGNQYAQSPRPSSPVSTMSTEIGNEQQQSRHLLKGMQSFKVVAECPIIVISLVGPLDRAVTQTYVKKFVPLMKDLLMLQAKPQERAHEEAKARGDIHTGVCKDIKNKAAFGDFIWLQVKTMNFLAYLLRVYTQQLQDFLPSLPAIVVRLLRDIPREKSGARKELFVAVRHIINFNFRKIFLPKLDELLDVRTLIGDGLTVYETMRPLAYSMLADLIHHLRDSLKPEQIRMTIQVYTKNLHDDFPGTSFQTMSAKLLINMDACIGKIQPKEEARHCIIMILNAIADKFAAMNSQFENASKVSKQTPVLGPGEVIKETYMAEKDSPPDWDEVSIFAATPIKTQSPRERTTNPVNDNKFLFKNLIAGLKSLFAQLRNTNPDPLPDADPSILPKNWDDCAFGFSPEEVNILTKLFREGTQAFRYYTEGDLPDTSKLTTAEILSGGHNLPAGSKEEKELLESFATVFHQIDPATFQEIFQSQIGHLFDLCVIHPSLLHIAQFLLASEATSASLCSILFQFLMEHFEEIGSSNVKRASILLRLFKLSSMAVTLYSSQNEQVILPHTTKIITQSIQLSTTAEEPINYFLLLRSLFRSIGGGRFEHLYKEILPLLEMVLDTLNTLLHAARKPSDRDLFVELILTVPARLSHLLPYLSYLMRPLIVALRSGSELVGQGLRTLELCIDNLQQDFIDPLTAPFIEELMTALWGHLKPAPYQHFHSHTAMRILGKLGGRNRKFLTGIHNLDYKAYTDDDASYDIRLVGTTKDRAFPAAIGVDAAITKLKEVPGKIKDSSKAAAMKASDPFHKRQAFKFIQSQTKLFISMENLPDDFAQMVRLQAQDLLAGKVDLGEDFSHISEREKSPIKCNVEHDMLKKLLKALHFAHSLPDLRDEAAAFLTGLCKHFMILEVGRTFAILKHRNTFNVKGGEGPLFIESKVIADAISESLSSDCPEEREAAQASIRTLWESAGIILGNQVHANRITFFVHLTRNFTHACHQEEWYTKMGGVLGLKSIVKDISFSDQWMNERLSEIMRALLFVLKDMSPDLTASPRLEAEAILETVIRRLAKGFKKEDLTVQNSKFYALNKSLVMELAHPVKYVRAMTKKLYHILSEELELSIVELIQPVREGLLLPMFNKPLRALPFGIQIGYVDAINYLMNLDQALVPHEEPLSRLILEALFLADSEDASLAENHNEYRKAESIVQLRVGCIKLLSTVLTYPEYQTAPPNNTKNRIICVFFKGIYMKSPEVVDAANNALKGVISVANKLPKDILQNGLRPILLNLQHPTKLSVESLEGLARLLKLLTFYFKVEIGQRLLDHTKVFMEAPVLQKASFQLIEQNRPMQVVAAIINIFHLLPPTANMFLPTLVTKVLELESALRRTHISPFREPLIRYLNQYPKEMFEYISPFMQDLKLGRFFGQLLAGPKADALRNAVYSEPDKLVKAFVTPSDAADRLNRGVNAIHIAYSISTHEKTKDLLVKSEPLRKALFEAGQSVEKLLRDSEKPKTAFQSQTQVELSTNLRLAAEQAGEQIIDLLMIYMEQEPTNTDFFFEIVDAVTSQRLKNRPSLIKFIYKSMICSENMDYCRTLVLKCITQFRKPSTTQRVKAYLFKNVVNPIFAMDVQRNWDSLFEPDFRNTKLLDKNMITIIHEQLWRPSSVEGNEEISVYVDHSRMELLQLTALLLKYYNHPLQETRKDIIKFGWNWIKLEDVVNKHAAYVVISYFITFYDTPAKISMTVYQSLLKAHQAEGRPLVTQALDLLALVIKKRVATDQHKLPLWARMPKRIIAEEINNLQQLVSIFNFFCRHPDLFYEAREALAPAIIPHLQKIASSNNEGKRTSLLLATLVWTWEERGNLESRTSPTASPSGTKRKSDGSPIIKADQLPPSATCVGNTSLRLMLVKYLAQFAVTLPERYPTPAATIREKYPPPVLPPAKSSPFCQKAVHLLRNFLGKAYWADLNIFVLVPRICKPMLVTDKQDEEKKEAYETKIVNTLQVLKVFVNAKSNEWITEHLSELWTCIEKPLKMEDAQIQDCLHSEGDDSDKAMIPLFRRLLDVIPESPAMEPDDDKDESPGTQFMTSVNSIVTDALEKNNLICGINILSTICKIRPKDVDQHVPALTKVFNTTGKLLKDHILANPVQTPVPVRQDSTSVMEAYDNEVQTGILLKTIDIMAARMESLGEQRRPFLTTLATLLERSRSEPVWNKVLDLAQGWVFNNDVLPTLKEKVAVLSKMLMAEQRPDMQDILQRFFQLVLKVYEDQRVTRTELTVRLEQSFLVGCRSSNVDIRNKFLGIFDRHISPSPNTRLNHVLCDQDWNVLQESFWLSQVIHLLFGSLDMNAPVQLDKEDFKTMSALSYFGPFAKDSRLSDVMVDDKLEEFMADHKSFCNEISEVKLRDIMDPLNQLQHVDRELASSIWIALFPIFWANIPKDERREYESSIAQLLARDFHMRQLDQRPNCIQTLLEGLVRAKPRFKCPPHLAKYLAKTYDAWYVAADFLEEAANSPLVDTPAVRESTLDALLDIYSSLEETDMFYGTWRRRCQYVESNAALSYEQLGMWEKAQRMYEQAQVKARTGALPFSQSEYMLWEDHFVICSQKLQQWDVLADFAKHENFNDLYIEAMWRNPDTWVSTNEREQFDSMIKAVSDALTPRRAFFQAFMAFLKMHYKVGGADNQGPQEFSKSLDEAIQITVRKWHQLPKRITNAHIPLLQQFQHIIELMDAQNVSNVLAQTNLANLDQKSNELKLLFQQWRDRLPNFWDDINTWQDIVTWRMHIFTLVNNQFLPIIQSNNPPNSANPSNQNSHAYRGYHEMAWIINRFAHVARLHNLHDVCITHLGKIYTLPNIEIHEAFLKLREQAKCYYQRKTDLDNGLEVINNTNMNYFGNSQKAQFFTLKGMFLNKLGQKSEANEAFGSALYYEIKLPKAWSEWGRYNDQMFKEDPRDISKASAAVSCYLEAAALYKSKRSRKLLSRILWLLSLDTPERVVAKSMQDYKGEHPIWYWIQFVPQLLLGLNRPEAAIARGLLNKIAKTFPQALFFQLRTTKEDMIQIRRTQEMRENKEKELKAAKDAKAAQQGSPAQGNQSSPKQNGETTPSKQAIAANGANGTPADEDKNSATPNSAPRNPRSPQPKVENGETALATANGTPSTSTSETQLKPWEHADQIMNLLKAQFPLLAWSMESMVDQITKYFKSNLDEDAHRLINALLTDGLSYITRQPGIYSQDNKLPDTTEANIKKFTENICPTHIRKYFEADFVSVKPTMYEYIQRLRKWRNRFEERLDRRPSPIPLETISQHLSEFRFLRLNDVEVPGQYLLHKDKQGDFVKIERFMADVDLVRGPQASHKRLKIRGHDGSIHAFGVYHPTNRHCRREERVIQLFRIFNDTLAKRRETRRRNLQFNLPLMIPFSPSARLVTDDGGYTSLQGVYDDWCRKNSVMKEDPILFQIEKLRALNPKSIDQMNAIRLESFLAITENMVPNTVALEYFQATYPSFEDFWLFRRTFAYQFAALTFINYILFMNQRTPLKLMISRSTGKVWGSESVSMMGAQRPLFNNPEAVAFRLTPNIQMLMGPIVSEGIFAPSLMAIARALMNDADDGGQDMASQLSVFIRDEVTFWFSAQRGASNNQLDTSILREAVQLNTEAVMRRVRGLAEEPKAGNLPANQSVVDLISTSVNPRTLSQMDFLWCPWL</sequence>
<dbReference type="Pfam" id="PF20206">
    <property type="entry name" value="Tra1_ring"/>
    <property type="match status" value="1"/>
</dbReference>
<dbReference type="SUPFAM" id="SSF48371">
    <property type="entry name" value="ARM repeat"/>
    <property type="match status" value="3"/>
</dbReference>
<dbReference type="GO" id="GO:0006355">
    <property type="term" value="P:regulation of DNA-templated transcription"/>
    <property type="evidence" value="ECO:0007669"/>
    <property type="project" value="TreeGrafter"/>
</dbReference>
<evidence type="ECO:0000313" key="8">
    <source>
        <dbReference type="EMBL" id="KAF2663337.1"/>
    </source>
</evidence>
<dbReference type="Gene3D" id="1.10.1070.11">
    <property type="entry name" value="Phosphatidylinositol 3-/4-kinase, catalytic domain"/>
    <property type="match status" value="1"/>
</dbReference>
<protein>
    <recommendedName>
        <fullName evidence="10">Non-specific serine/threonine protein kinase</fullName>
    </recommendedName>
</protein>
<dbReference type="SUPFAM" id="SSF56112">
    <property type="entry name" value="Protein kinase-like (PK-like)"/>
    <property type="match status" value="1"/>
</dbReference>
<dbReference type="PROSITE" id="PS51189">
    <property type="entry name" value="FAT"/>
    <property type="match status" value="1"/>
</dbReference>
<accession>A0A6A6TW15</accession>
<dbReference type="InterPro" id="IPR003151">
    <property type="entry name" value="PIK-rel_kinase_FAT"/>
</dbReference>
<gene>
    <name evidence="8" type="ORF">BT63DRAFT_380282</name>
</gene>
<dbReference type="InterPro" id="IPR016024">
    <property type="entry name" value="ARM-type_fold"/>
</dbReference>
<evidence type="ECO:0000259" key="5">
    <source>
        <dbReference type="PROSITE" id="PS50290"/>
    </source>
</evidence>
<dbReference type="InterPro" id="IPR014009">
    <property type="entry name" value="PIK_FAT"/>
</dbReference>
<dbReference type="InterPro" id="IPR036940">
    <property type="entry name" value="PI3/4_kinase_cat_sf"/>
</dbReference>
<dbReference type="InterPro" id="IPR003152">
    <property type="entry name" value="FATC_dom"/>
</dbReference>
<dbReference type="GO" id="GO:0035267">
    <property type="term" value="C:NuA4 histone acetyltransferase complex"/>
    <property type="evidence" value="ECO:0007669"/>
    <property type="project" value="TreeGrafter"/>
</dbReference>
<dbReference type="GO" id="GO:0005634">
    <property type="term" value="C:nucleus"/>
    <property type="evidence" value="ECO:0007669"/>
    <property type="project" value="TreeGrafter"/>
</dbReference>
<feature type="compositionally biased region" description="Polar residues" evidence="4">
    <location>
        <begin position="2023"/>
        <end position="2034"/>
    </location>
</feature>
<dbReference type="EMBL" id="MU004246">
    <property type="protein sequence ID" value="KAF2663337.1"/>
    <property type="molecule type" value="Genomic_DNA"/>
</dbReference>
<dbReference type="PANTHER" id="PTHR11139">
    <property type="entry name" value="ATAXIA TELANGIECTASIA MUTATED ATM -RELATED"/>
    <property type="match status" value="1"/>
</dbReference>
<dbReference type="CDD" id="cd05163">
    <property type="entry name" value="PIKK_TRRAP"/>
    <property type="match status" value="1"/>
</dbReference>
<evidence type="ECO:0000259" key="6">
    <source>
        <dbReference type="PROSITE" id="PS51189"/>
    </source>
</evidence>
<evidence type="ECO:0000313" key="9">
    <source>
        <dbReference type="Proteomes" id="UP000799302"/>
    </source>
</evidence>
<dbReference type="InterPro" id="IPR046807">
    <property type="entry name" value="Tra1_central"/>
</dbReference>
<feature type="domain" description="FATC" evidence="7">
    <location>
        <begin position="3819"/>
        <end position="3851"/>
    </location>
</feature>
<comment type="similarity">
    <text evidence="1">Belongs to the PI3/PI4-kinase family. TRA1 subfamily.</text>
</comment>
<dbReference type="PANTHER" id="PTHR11139:SF1">
    <property type="entry name" value="TRANSFORMATION_TRANSCRIPTION DOMAIN-ASSOCIATED PROTEIN"/>
    <property type="match status" value="1"/>
</dbReference>
<feature type="region of interest" description="Disordered" evidence="4">
    <location>
        <begin position="3221"/>
        <end position="3297"/>
    </location>
</feature>
<comment type="function">
    <text evidence="3">Serine/threonine protein kinase which activates checkpoint signaling upon genotoxic stresses such as ionizing radiation (IR), ultraviolet light (UV), or DNA replication stalling, thereby acting as a DNA damage sensor. Recognizes the substrate consensus sequence [ST]-Q. Phosphorylates histone H2A to form H2AS128ph (gamma-H2A) at sites of DNA damage, involved in the regulation of DNA damage response mechanism. Required for the control of telomere length and genome stability.</text>
</comment>
<reference evidence="8" key="1">
    <citation type="journal article" date="2020" name="Stud. Mycol.">
        <title>101 Dothideomycetes genomes: a test case for predicting lifestyles and emergence of pathogens.</title>
        <authorList>
            <person name="Haridas S."/>
            <person name="Albert R."/>
            <person name="Binder M."/>
            <person name="Bloem J."/>
            <person name="Labutti K."/>
            <person name="Salamov A."/>
            <person name="Andreopoulos B."/>
            <person name="Baker S."/>
            <person name="Barry K."/>
            <person name="Bills G."/>
            <person name="Bluhm B."/>
            <person name="Cannon C."/>
            <person name="Castanera R."/>
            <person name="Culley D."/>
            <person name="Daum C."/>
            <person name="Ezra D."/>
            <person name="Gonzalez J."/>
            <person name="Henrissat B."/>
            <person name="Kuo A."/>
            <person name="Liang C."/>
            <person name="Lipzen A."/>
            <person name="Lutzoni F."/>
            <person name="Magnuson J."/>
            <person name="Mondo S."/>
            <person name="Nolan M."/>
            <person name="Ohm R."/>
            <person name="Pangilinan J."/>
            <person name="Park H.-J."/>
            <person name="Ramirez L."/>
            <person name="Alfaro M."/>
            <person name="Sun H."/>
            <person name="Tritt A."/>
            <person name="Yoshinaga Y."/>
            <person name="Zwiers L.-H."/>
            <person name="Turgeon B."/>
            <person name="Goodwin S."/>
            <person name="Spatafora J."/>
            <person name="Crous P."/>
            <person name="Grigoriev I."/>
        </authorList>
    </citation>
    <scope>NUCLEOTIDE SEQUENCE</scope>
    <source>
        <strain evidence="8">CBS 115976</strain>
    </source>
</reference>
<dbReference type="GO" id="GO:0006281">
    <property type="term" value="P:DNA repair"/>
    <property type="evidence" value="ECO:0007669"/>
    <property type="project" value="TreeGrafter"/>
</dbReference>
<dbReference type="PROSITE" id="PS51190">
    <property type="entry name" value="FATC"/>
    <property type="match status" value="1"/>
</dbReference>
<dbReference type="GO" id="GO:0000124">
    <property type="term" value="C:SAGA complex"/>
    <property type="evidence" value="ECO:0007669"/>
    <property type="project" value="TreeGrafter"/>
</dbReference>
<dbReference type="Pfam" id="PF02259">
    <property type="entry name" value="FAT"/>
    <property type="match status" value="1"/>
</dbReference>
<dbReference type="OrthoDB" id="5570127at2759"/>
<keyword evidence="9" id="KW-1185">Reference proteome</keyword>
<feature type="region of interest" description="Disordered" evidence="4">
    <location>
        <begin position="2023"/>
        <end position="2046"/>
    </location>
</feature>
<feature type="domain" description="PI3K/PI4K catalytic" evidence="5">
    <location>
        <begin position="3493"/>
        <end position="3817"/>
    </location>
</feature>
<dbReference type="InterPro" id="IPR000403">
    <property type="entry name" value="PI3/4_kinase_cat_dom"/>
</dbReference>
<feature type="compositionally biased region" description="Polar residues" evidence="4">
    <location>
        <begin position="3238"/>
        <end position="3260"/>
    </location>
</feature>
<proteinExistence type="inferred from homology"/>